<evidence type="ECO:0000256" key="1">
    <source>
        <dbReference type="ARBA" id="ARBA00004571"/>
    </source>
</evidence>
<evidence type="ECO:0000313" key="12">
    <source>
        <dbReference type="Proteomes" id="UP000289859"/>
    </source>
</evidence>
<dbReference type="GO" id="GO:0015344">
    <property type="term" value="F:siderophore uptake transmembrane transporter activity"/>
    <property type="evidence" value="ECO:0007669"/>
    <property type="project" value="TreeGrafter"/>
</dbReference>
<dbReference type="InterPro" id="IPR023996">
    <property type="entry name" value="TonB-dep_OMP_SusC/RagA"/>
</dbReference>
<dbReference type="InterPro" id="IPR039426">
    <property type="entry name" value="TonB-dep_rcpt-like"/>
</dbReference>
<dbReference type="PANTHER" id="PTHR30069:SF29">
    <property type="entry name" value="HEMOGLOBIN AND HEMOGLOBIN-HAPTOGLOBIN-BINDING PROTEIN 1-RELATED"/>
    <property type="match status" value="1"/>
</dbReference>
<feature type="signal peptide" evidence="9">
    <location>
        <begin position="1"/>
        <end position="30"/>
    </location>
</feature>
<proteinExistence type="inferred from homology"/>
<dbReference type="InterPro" id="IPR012910">
    <property type="entry name" value="Plug_dom"/>
</dbReference>
<dbReference type="EMBL" id="QOVK01000002">
    <property type="protein sequence ID" value="RXG25628.1"/>
    <property type="molecule type" value="Genomic_DNA"/>
</dbReference>
<reference evidence="11 12" key="1">
    <citation type="submission" date="2018-07" db="EMBL/GenBank/DDBJ databases">
        <title>Leeuwenhoekiella genomics.</title>
        <authorList>
            <person name="Tahon G."/>
            <person name="Willems A."/>
        </authorList>
    </citation>
    <scope>NUCLEOTIDE SEQUENCE [LARGE SCALE GENOMIC DNA]</scope>
    <source>
        <strain evidence="11 12">LMG 29608</strain>
    </source>
</reference>
<evidence type="ECO:0000256" key="6">
    <source>
        <dbReference type="ARBA" id="ARBA00023136"/>
    </source>
</evidence>
<dbReference type="PROSITE" id="PS52016">
    <property type="entry name" value="TONB_DEPENDENT_REC_3"/>
    <property type="match status" value="1"/>
</dbReference>
<dbReference type="NCBIfam" id="TIGR04057">
    <property type="entry name" value="SusC_RagA_signa"/>
    <property type="match status" value="1"/>
</dbReference>
<keyword evidence="4 8" id="KW-0812">Transmembrane</keyword>
<accession>A0A4Q0PG72</accession>
<dbReference type="GO" id="GO:0044718">
    <property type="term" value="P:siderophore transmembrane transport"/>
    <property type="evidence" value="ECO:0007669"/>
    <property type="project" value="TreeGrafter"/>
</dbReference>
<keyword evidence="12" id="KW-1185">Reference proteome</keyword>
<feature type="chain" id="PRO_5020447395" evidence="9">
    <location>
        <begin position="31"/>
        <end position="999"/>
    </location>
</feature>
<comment type="subcellular location">
    <subcellularLocation>
        <location evidence="1 8">Cell outer membrane</location>
        <topology evidence="1 8">Multi-pass membrane protein</topology>
    </subcellularLocation>
</comment>
<evidence type="ECO:0000256" key="5">
    <source>
        <dbReference type="ARBA" id="ARBA00022729"/>
    </source>
</evidence>
<comment type="caution">
    <text evidence="11">The sequence shown here is derived from an EMBL/GenBank/DDBJ whole genome shotgun (WGS) entry which is preliminary data.</text>
</comment>
<evidence type="ECO:0000256" key="4">
    <source>
        <dbReference type="ARBA" id="ARBA00022692"/>
    </source>
</evidence>
<dbReference type="InterPro" id="IPR008969">
    <property type="entry name" value="CarboxyPept-like_regulatory"/>
</dbReference>
<dbReference type="RefSeq" id="WP_128764437.1">
    <property type="nucleotide sequence ID" value="NZ_JBHUOO010000018.1"/>
</dbReference>
<dbReference type="Gene3D" id="2.40.170.20">
    <property type="entry name" value="TonB-dependent receptor, beta-barrel domain"/>
    <property type="match status" value="1"/>
</dbReference>
<dbReference type="SUPFAM" id="SSF56935">
    <property type="entry name" value="Porins"/>
    <property type="match status" value="1"/>
</dbReference>
<sequence>MKNKTTRLTGAALPGLLCLLMSLSALWASASPFQNQITGRVTDTNDHPIPGVSISLIISNTGTQTDMDGEFSIYATPQDTLRISYIGFKPILLPVGNQTSFSITLQQDITDLGEVTINAGYYNTTRREQTGSIARVTAEEIERQPVTNPLAALQGRMAGVSIVQRSGVPGNAPAIQIRGQNSLRSGFGNSGNLPLYIIDGVPIDSAPLNSFSGLTSPTISGIDPLNTLNPANIESIEVLKDADATAIYGSRGANGVILITTKKGTGGKQKTRINAQVYTGAGVVPRKLDLVTTADYIRLRQEAFANDGTTPTETNSPDLLLWDPDRYTDWQETLFGGTAATTGVNLDVSGGSARTYYNLGVGYQRETSVFPGDFKYTKLTANLSLNHRSIDERFKLQLSTSFGSDRNRQFDGSSFVSTALSLAPNAPALYTNNGELNWENSSWSNPLATLYRESEARVQQLISNLSLSYAITPELEARLNTGYTLLTSEELTEQPIRFYDPALWGNILTRSLHITAGRQSWIVEPQLNYRNTWGKLNLDALAGSTFQHRQNTALNIIGTGYPNDQLLGNLAAAEQLSVTENTTQKYAYAATFGRIGLHYARKYYLNLTGRRDGSSRFGPSRRFASFGAVGGAWILSEENWMQGLKTFLSFTKLRGSYGSAGSDQIGDYGYLDTYSATPGGGGLYPTQLTNPIYSWERNRKLELALELGLWNDKLRLNTSWYRNRSSNQLVGYNLPAITGFTSVQANLDATVENTGWEFEASTHFNTGRFSWQASLNVSIPQNRLVSFPGIEESSYANTYKIGESLNTQFLYDYTGVDPETGLYTVMDVNEDGVYNFDDRVVVKDLNRTLFGGFQNQFTYGRVSLDFLWEFVVQDGQQYYPSLAPGRMGTMLQEDYDRRWQNPGDIAEIQKASVGVSTLLANFRYQTSDKLYTDTSFLRLRTLGLSYELPTESLGIHSCILFLQGQNLLTLTAYRGLDPQYPGTTLPALRMLTAGLKLNF</sequence>
<evidence type="ECO:0000256" key="9">
    <source>
        <dbReference type="SAM" id="SignalP"/>
    </source>
</evidence>
<dbReference type="InterPro" id="IPR037066">
    <property type="entry name" value="Plug_dom_sf"/>
</dbReference>
<evidence type="ECO:0000256" key="7">
    <source>
        <dbReference type="ARBA" id="ARBA00023237"/>
    </source>
</evidence>
<evidence type="ECO:0000256" key="8">
    <source>
        <dbReference type="PROSITE-ProRule" id="PRU01360"/>
    </source>
</evidence>
<dbReference type="Gene3D" id="2.170.130.10">
    <property type="entry name" value="TonB-dependent receptor, plug domain"/>
    <property type="match status" value="1"/>
</dbReference>
<evidence type="ECO:0000313" key="11">
    <source>
        <dbReference type="EMBL" id="RXG25628.1"/>
    </source>
</evidence>
<keyword evidence="7 8" id="KW-0998">Cell outer membrane</keyword>
<dbReference type="AlphaFoldDB" id="A0A4Q0PG72"/>
<dbReference type="Pfam" id="PF13715">
    <property type="entry name" value="CarbopepD_reg_2"/>
    <property type="match status" value="1"/>
</dbReference>
<dbReference type="OrthoDB" id="9768177at2"/>
<dbReference type="Proteomes" id="UP000289859">
    <property type="component" value="Unassembled WGS sequence"/>
</dbReference>
<dbReference type="PANTHER" id="PTHR30069">
    <property type="entry name" value="TONB-DEPENDENT OUTER MEMBRANE RECEPTOR"/>
    <property type="match status" value="1"/>
</dbReference>
<dbReference type="Pfam" id="PF07715">
    <property type="entry name" value="Plug"/>
    <property type="match status" value="1"/>
</dbReference>
<keyword evidence="6 8" id="KW-0472">Membrane</keyword>
<gene>
    <name evidence="11" type="ORF">DSM02_794</name>
</gene>
<dbReference type="InterPro" id="IPR023997">
    <property type="entry name" value="TonB-dep_OMP_SusC/RagA_CS"/>
</dbReference>
<dbReference type="GO" id="GO:0009279">
    <property type="term" value="C:cell outer membrane"/>
    <property type="evidence" value="ECO:0007669"/>
    <property type="project" value="UniProtKB-SubCell"/>
</dbReference>
<organism evidence="11 12">
    <name type="scientific">Leeuwenhoekiella polynyae</name>
    <dbReference type="NCBI Taxonomy" id="1550906"/>
    <lineage>
        <taxon>Bacteria</taxon>
        <taxon>Pseudomonadati</taxon>
        <taxon>Bacteroidota</taxon>
        <taxon>Flavobacteriia</taxon>
        <taxon>Flavobacteriales</taxon>
        <taxon>Flavobacteriaceae</taxon>
        <taxon>Leeuwenhoekiella</taxon>
    </lineage>
</organism>
<evidence type="ECO:0000256" key="3">
    <source>
        <dbReference type="ARBA" id="ARBA00022452"/>
    </source>
</evidence>
<name>A0A4Q0PG72_9FLAO</name>
<dbReference type="InterPro" id="IPR036942">
    <property type="entry name" value="Beta-barrel_TonB_sf"/>
</dbReference>
<evidence type="ECO:0000256" key="2">
    <source>
        <dbReference type="ARBA" id="ARBA00022448"/>
    </source>
</evidence>
<dbReference type="Gene3D" id="2.60.40.1120">
    <property type="entry name" value="Carboxypeptidase-like, regulatory domain"/>
    <property type="match status" value="1"/>
</dbReference>
<keyword evidence="2 8" id="KW-0813">Transport</keyword>
<keyword evidence="3 8" id="KW-1134">Transmembrane beta strand</keyword>
<dbReference type="NCBIfam" id="TIGR04056">
    <property type="entry name" value="OMP_RagA_SusC"/>
    <property type="match status" value="1"/>
</dbReference>
<comment type="similarity">
    <text evidence="8">Belongs to the TonB-dependent receptor family.</text>
</comment>
<keyword evidence="5 9" id="KW-0732">Signal</keyword>
<dbReference type="SUPFAM" id="SSF49464">
    <property type="entry name" value="Carboxypeptidase regulatory domain-like"/>
    <property type="match status" value="1"/>
</dbReference>
<evidence type="ECO:0000259" key="10">
    <source>
        <dbReference type="Pfam" id="PF07715"/>
    </source>
</evidence>
<protein>
    <submittedName>
        <fullName evidence="11">TonB-linked SusC/RagA family outer membrane protein</fullName>
    </submittedName>
</protein>
<feature type="domain" description="TonB-dependent receptor plug" evidence="10">
    <location>
        <begin position="126"/>
        <end position="256"/>
    </location>
</feature>